<dbReference type="Proteomes" id="UP000182624">
    <property type="component" value="Unassembled WGS sequence"/>
</dbReference>
<evidence type="ECO:0000259" key="2">
    <source>
        <dbReference type="Pfam" id="PF19789"/>
    </source>
</evidence>
<dbReference type="RefSeq" id="WP_074882888.1">
    <property type="nucleotide sequence ID" value="NZ_FOXO01000001.1"/>
</dbReference>
<evidence type="ECO:0008006" key="5">
    <source>
        <dbReference type="Google" id="ProtNLM"/>
    </source>
</evidence>
<protein>
    <recommendedName>
        <fullName evidence="5">Leucine rich repeat-containing protein</fullName>
    </recommendedName>
</protein>
<organism evidence="3 4">
    <name type="scientific">Butyrivibrio proteoclasticus</name>
    <dbReference type="NCBI Taxonomy" id="43305"/>
    <lineage>
        <taxon>Bacteria</taxon>
        <taxon>Bacillati</taxon>
        <taxon>Bacillota</taxon>
        <taxon>Clostridia</taxon>
        <taxon>Lachnospirales</taxon>
        <taxon>Lachnospiraceae</taxon>
        <taxon>Butyrivibrio</taxon>
    </lineage>
</organism>
<dbReference type="EMBL" id="FOXO01000001">
    <property type="protein sequence ID" value="SFP37241.1"/>
    <property type="molecule type" value="Genomic_DNA"/>
</dbReference>
<feature type="domain" description="DUF4214" evidence="1">
    <location>
        <begin position="873"/>
        <end position="930"/>
    </location>
</feature>
<dbReference type="InterPro" id="IPR053139">
    <property type="entry name" value="Surface_bspA-like"/>
</dbReference>
<dbReference type="AlphaFoldDB" id="A0A1I5PUG6"/>
<dbReference type="Gene3D" id="3.80.10.10">
    <property type="entry name" value="Ribonuclease Inhibitor"/>
    <property type="match status" value="2"/>
</dbReference>
<dbReference type="PANTHER" id="PTHR45661:SF3">
    <property type="entry name" value="IG-LIKE DOMAIN-CONTAINING PROTEIN"/>
    <property type="match status" value="1"/>
</dbReference>
<sequence length="1067" mass="116015">MKTKCLVRHVLTRMAFLLIMFAVVHVFSIEAKASGGTIDGTDISWTLEDGKLTIQGTGEMPDWENAAWHPWKDDNDNVTSIEVSDGITRLGNRAFYQMHNVQTVTLAPSVTSIGEEAFAEDPISNGIDLSNVSYIGKSAFAVCNAKTMTIKKGTVDEYAFDRMGSMTRVTLGADVTAIADYAFKDCNGLSSVVYEGEGTTWEEIRSHISIGEGNECLTNAYIAGSSGAACGTSCSWALEGETLHISGTGRMYDFQLYNASQYDSTNILCVPWANIKSSIRNIQIDEGITYIGTNAFRFEDQQGGDTAYGFESVSLPSSIEEIGAFAFAGNKQLRASTINSGFVGESAFIRCEALDTVSFGSGIKGCGVSAFEDCHAIRTVNVSDLTAWCNSYFGGFLSSPFRAPGGEARLVVNGEAVTTLNIPDGVTEIPSYAFEKVKHITTVNIPDSVRKIGDYAFYDDSIQNISFGGGVTEIGAFAFQGPQLSNTDLNIPDNVSNIGPYAFAFTGIKSVTANASLGVRCFKGCGNLHSVNLGTNVKEIGKDAFEGCDGIDAGGSIQRSVIYRGSETQWMHIIKGTGNDKLVLGRIVYQGTDDASAEKKNPYIGKIVKFGNYKGSELTWKVLAVEDGKALLITENVLDFRKYSEQAGTKGINGDIITYEGSDLRNWLNSSFKNEAFSATEASQLQSVTVNGSRNSKFGIQDPGSAVTDTVFILSADELERYLPNEHDRIAKCLPAVNPNPSDPVYYESYDANGNDGSYYWVRTPGIYGYDAIYVHYTGEFEYDGMAVGNTIAGVRPAIWVPSAVATAQVDVSIGEVKAFVERMYVNVLGRASDPEGLSDWANQLITGVRDGAGVAQGFMYSQEFSPSSMGGKLGAKLTDEQFVITMYRTFFDRDPDAGGKADWMAKLADGYSRRVVLAGFINSDEFTNLCNKFGISRGVFSAYTVDEAKAKEYVQILYQRALGRAGSEEEWANWAAKICTGQYTAVNVAVTGFFESPEFTQKGLPNFNFVQTVYMTFFGAYGDDSGVQYWINKLEKEGWTRRRVVSEGFGDSQQFKNDVLAKYGLL</sequence>
<evidence type="ECO:0000313" key="3">
    <source>
        <dbReference type="EMBL" id="SFP37241.1"/>
    </source>
</evidence>
<dbReference type="SUPFAM" id="SSF52058">
    <property type="entry name" value="L domain-like"/>
    <property type="match status" value="1"/>
</dbReference>
<name>A0A1I5PUG6_9FIRM</name>
<dbReference type="PANTHER" id="PTHR45661">
    <property type="entry name" value="SURFACE ANTIGEN"/>
    <property type="match status" value="1"/>
</dbReference>
<accession>A0A1I5PUG6</accession>
<evidence type="ECO:0000259" key="1">
    <source>
        <dbReference type="Pfam" id="PF13946"/>
    </source>
</evidence>
<dbReference type="InterPro" id="IPR025282">
    <property type="entry name" value="DUF4214"/>
</dbReference>
<feature type="domain" description="DUF6273" evidence="2">
    <location>
        <begin position="627"/>
        <end position="803"/>
    </location>
</feature>
<dbReference type="InterPro" id="IPR038255">
    <property type="entry name" value="PBS_linker_sf"/>
</dbReference>
<proteinExistence type="predicted"/>
<feature type="domain" description="DUF4214" evidence="1">
    <location>
        <begin position="993"/>
        <end position="1058"/>
    </location>
</feature>
<dbReference type="Gene3D" id="1.10.3130.20">
    <property type="entry name" value="Phycobilisome linker domain"/>
    <property type="match status" value="2"/>
</dbReference>
<dbReference type="InterPro" id="IPR046240">
    <property type="entry name" value="DUF6273"/>
</dbReference>
<dbReference type="InterPro" id="IPR032675">
    <property type="entry name" value="LRR_dom_sf"/>
</dbReference>
<dbReference type="Pfam" id="PF13946">
    <property type="entry name" value="DUF4214"/>
    <property type="match status" value="3"/>
</dbReference>
<keyword evidence="4" id="KW-1185">Reference proteome</keyword>
<dbReference type="Pfam" id="PF13306">
    <property type="entry name" value="LRR_5"/>
    <property type="match status" value="4"/>
</dbReference>
<gene>
    <name evidence="3" type="ORF">SAMN04487928_101134</name>
</gene>
<dbReference type="OrthoDB" id="1814867at2"/>
<dbReference type="InterPro" id="IPR026906">
    <property type="entry name" value="LRR_5"/>
</dbReference>
<feature type="domain" description="DUF4214" evidence="1">
    <location>
        <begin position="818"/>
        <end position="866"/>
    </location>
</feature>
<dbReference type="Pfam" id="PF19789">
    <property type="entry name" value="DUF6273"/>
    <property type="match status" value="1"/>
</dbReference>
<reference evidence="4" key="1">
    <citation type="submission" date="2016-10" db="EMBL/GenBank/DDBJ databases">
        <authorList>
            <person name="Varghese N."/>
            <person name="Submissions S."/>
        </authorList>
    </citation>
    <scope>NUCLEOTIDE SEQUENCE [LARGE SCALE GENOMIC DNA]</scope>
    <source>
        <strain evidence="4">P18</strain>
    </source>
</reference>
<evidence type="ECO:0000313" key="4">
    <source>
        <dbReference type="Proteomes" id="UP000182624"/>
    </source>
</evidence>